<gene>
    <name evidence="6" type="ORF">ENQ20_06535</name>
</gene>
<dbReference type="CDD" id="cd03257">
    <property type="entry name" value="ABC_NikE_OppD_transporters"/>
    <property type="match status" value="1"/>
</dbReference>
<comment type="caution">
    <text evidence="6">The sequence shown here is derived from an EMBL/GenBank/DDBJ whole genome shotgun (WGS) entry which is preliminary data.</text>
</comment>
<dbReference type="Pfam" id="PF00005">
    <property type="entry name" value="ABC_tran"/>
    <property type="match status" value="1"/>
</dbReference>
<dbReference type="Pfam" id="PF08352">
    <property type="entry name" value="oligo_HPY"/>
    <property type="match status" value="1"/>
</dbReference>
<dbReference type="SMART" id="SM00382">
    <property type="entry name" value="AAA"/>
    <property type="match status" value="1"/>
</dbReference>
<dbReference type="GO" id="GO:0055085">
    <property type="term" value="P:transmembrane transport"/>
    <property type="evidence" value="ECO:0007669"/>
    <property type="project" value="UniProtKB-ARBA"/>
</dbReference>
<evidence type="ECO:0000256" key="1">
    <source>
        <dbReference type="ARBA" id="ARBA00005417"/>
    </source>
</evidence>
<feature type="domain" description="ABC transporter" evidence="5">
    <location>
        <begin position="36"/>
        <end position="288"/>
    </location>
</feature>
<keyword evidence="4 6" id="KW-0067">ATP-binding</keyword>
<dbReference type="GO" id="GO:0015833">
    <property type="term" value="P:peptide transport"/>
    <property type="evidence" value="ECO:0007669"/>
    <property type="project" value="InterPro"/>
</dbReference>
<evidence type="ECO:0000256" key="2">
    <source>
        <dbReference type="ARBA" id="ARBA00022448"/>
    </source>
</evidence>
<name>A0A7C1FNG4_9CHLR</name>
<evidence type="ECO:0000313" key="6">
    <source>
        <dbReference type="EMBL" id="HDX31138.1"/>
    </source>
</evidence>
<protein>
    <submittedName>
        <fullName evidence="6">ATP-binding cassette domain-containing protein</fullName>
    </submittedName>
</protein>
<dbReference type="FunFam" id="3.40.50.300:FF:000016">
    <property type="entry name" value="Oligopeptide ABC transporter ATP-binding component"/>
    <property type="match status" value="1"/>
</dbReference>
<evidence type="ECO:0000256" key="3">
    <source>
        <dbReference type="ARBA" id="ARBA00022741"/>
    </source>
</evidence>
<evidence type="ECO:0000259" key="5">
    <source>
        <dbReference type="PROSITE" id="PS50893"/>
    </source>
</evidence>
<accession>A0A7C1FNG4</accession>
<dbReference type="GO" id="GO:0005524">
    <property type="term" value="F:ATP binding"/>
    <property type="evidence" value="ECO:0007669"/>
    <property type="project" value="UniProtKB-KW"/>
</dbReference>
<dbReference type="SUPFAM" id="SSF52540">
    <property type="entry name" value="P-loop containing nucleoside triphosphate hydrolases"/>
    <property type="match status" value="1"/>
</dbReference>
<dbReference type="NCBIfam" id="TIGR01727">
    <property type="entry name" value="oligo_HPY"/>
    <property type="match status" value="1"/>
</dbReference>
<dbReference type="Gene3D" id="3.40.50.300">
    <property type="entry name" value="P-loop containing nucleotide triphosphate hydrolases"/>
    <property type="match status" value="1"/>
</dbReference>
<organism evidence="6">
    <name type="scientific">Caldilinea aerophila</name>
    <dbReference type="NCBI Taxonomy" id="133453"/>
    <lineage>
        <taxon>Bacteria</taxon>
        <taxon>Bacillati</taxon>
        <taxon>Chloroflexota</taxon>
        <taxon>Caldilineae</taxon>
        <taxon>Caldilineales</taxon>
        <taxon>Caldilineaceae</taxon>
        <taxon>Caldilinea</taxon>
    </lineage>
</organism>
<dbReference type="InterPro" id="IPR017871">
    <property type="entry name" value="ABC_transporter-like_CS"/>
</dbReference>
<dbReference type="InterPro" id="IPR003593">
    <property type="entry name" value="AAA+_ATPase"/>
</dbReference>
<dbReference type="EMBL" id="DSMG01000074">
    <property type="protein sequence ID" value="HDX31138.1"/>
    <property type="molecule type" value="Genomic_DNA"/>
</dbReference>
<dbReference type="PROSITE" id="PS00211">
    <property type="entry name" value="ABC_TRANSPORTER_1"/>
    <property type="match status" value="1"/>
</dbReference>
<proteinExistence type="inferred from homology"/>
<keyword evidence="3" id="KW-0547">Nucleotide-binding</keyword>
<dbReference type="InterPro" id="IPR050319">
    <property type="entry name" value="ABC_transp_ATP-bind"/>
</dbReference>
<comment type="similarity">
    <text evidence="1">Belongs to the ABC transporter superfamily.</text>
</comment>
<reference evidence="6" key="1">
    <citation type="journal article" date="2020" name="mSystems">
        <title>Genome- and Community-Level Interaction Insights into Carbon Utilization and Element Cycling Functions of Hydrothermarchaeota in Hydrothermal Sediment.</title>
        <authorList>
            <person name="Zhou Z."/>
            <person name="Liu Y."/>
            <person name="Xu W."/>
            <person name="Pan J."/>
            <person name="Luo Z.H."/>
            <person name="Li M."/>
        </authorList>
    </citation>
    <scope>NUCLEOTIDE SEQUENCE [LARGE SCALE GENOMIC DNA]</scope>
    <source>
        <strain evidence="6">SpSt-289</strain>
    </source>
</reference>
<dbReference type="InterPro" id="IPR003439">
    <property type="entry name" value="ABC_transporter-like_ATP-bd"/>
</dbReference>
<dbReference type="PROSITE" id="PS50893">
    <property type="entry name" value="ABC_TRANSPORTER_2"/>
    <property type="match status" value="1"/>
</dbReference>
<dbReference type="AlphaFoldDB" id="A0A7C1FNG4"/>
<dbReference type="PANTHER" id="PTHR43776">
    <property type="entry name" value="TRANSPORT ATP-BINDING PROTEIN"/>
    <property type="match status" value="1"/>
</dbReference>
<dbReference type="PANTHER" id="PTHR43776:SF7">
    <property type="entry name" value="D,D-DIPEPTIDE TRANSPORT ATP-BINDING PROTEIN DDPF-RELATED"/>
    <property type="match status" value="1"/>
</dbReference>
<dbReference type="InterPro" id="IPR027417">
    <property type="entry name" value="P-loop_NTPase"/>
</dbReference>
<keyword evidence="2" id="KW-0813">Transport</keyword>
<dbReference type="InterPro" id="IPR013563">
    <property type="entry name" value="Oligopep_ABC_C"/>
</dbReference>
<dbReference type="GO" id="GO:0016887">
    <property type="term" value="F:ATP hydrolysis activity"/>
    <property type="evidence" value="ECO:0007669"/>
    <property type="project" value="InterPro"/>
</dbReference>
<sequence length="378" mass="41897">MPSADLQPIGLHAERAVVPGTTPLIEARKLTKHFPIRPSILAQLLAGRRKRLVRAVDEVDLTIWPGETVGLVGESGCGKTTLGRLLTLLHQPTSGEIYFQGRPLIGDHVLVADEAGQIRRVPYYRLTQIVFQNPYSSLNPRKTVRQILSAPLQARGVKRPTELEAEVRFLMDRVGLNPSHIDRYPHQFSGGQRQRIGIARALAMRPLFVVADEPVSSLDVSIQAQVINLLEELQAEYQLTYLFIAHDLSVIHHISNRVAVMYLGHIVEEGTTDELFAAPRHPYTQALLAAVPVVEKAARRSRILLQGGVPSPIDPPSGCRFHPRCFTKKGKICEQEKPPFFQVGSQRVACWLYDNYPLATAATPSSGLPLQHSTEGQP</sequence>
<evidence type="ECO:0000256" key="4">
    <source>
        <dbReference type="ARBA" id="ARBA00022840"/>
    </source>
</evidence>